<dbReference type="InterPro" id="IPR010260">
    <property type="entry name" value="AlpA"/>
</dbReference>
<dbReference type="EMBL" id="JAAZON010000541">
    <property type="protein sequence ID" value="NMC63852.1"/>
    <property type="molecule type" value="Genomic_DNA"/>
</dbReference>
<dbReference type="Gene3D" id="1.10.238.160">
    <property type="match status" value="1"/>
</dbReference>
<comment type="caution">
    <text evidence="1">The sequence shown here is derived from an EMBL/GenBank/DDBJ whole genome shotgun (WGS) entry which is preliminary data.</text>
</comment>
<accession>A0A7X9IL43</accession>
<sequence>MKTNDTTTNERNTPELLFLNAKHVCQVLSLSRTSLWRLCRSEQFPQARVLGPNRIAWLASDIRKWAKSRPVVGEEE</sequence>
<proteinExistence type="predicted"/>
<organism evidence="1 2">
    <name type="scientific">SAR324 cluster bacterium</name>
    <dbReference type="NCBI Taxonomy" id="2024889"/>
    <lineage>
        <taxon>Bacteria</taxon>
        <taxon>Deltaproteobacteria</taxon>
        <taxon>SAR324 cluster</taxon>
    </lineage>
</organism>
<evidence type="ECO:0000313" key="2">
    <source>
        <dbReference type="Proteomes" id="UP000524246"/>
    </source>
</evidence>
<dbReference type="AlphaFoldDB" id="A0A7X9IL43"/>
<name>A0A7X9IL43_9DELT</name>
<protein>
    <submittedName>
        <fullName evidence="1">AlpA family phage regulatory protein</fullName>
    </submittedName>
</protein>
<gene>
    <name evidence="1" type="ORF">GYA55_11875</name>
</gene>
<dbReference type="Proteomes" id="UP000524246">
    <property type="component" value="Unassembled WGS sequence"/>
</dbReference>
<dbReference type="Pfam" id="PF05930">
    <property type="entry name" value="Phage_AlpA"/>
    <property type="match status" value="1"/>
</dbReference>
<reference evidence="1 2" key="1">
    <citation type="journal article" date="2020" name="Biotechnol. Biofuels">
        <title>New insights from the biogas microbiome by comprehensive genome-resolved metagenomics of nearly 1600 species originating from multiple anaerobic digesters.</title>
        <authorList>
            <person name="Campanaro S."/>
            <person name="Treu L."/>
            <person name="Rodriguez-R L.M."/>
            <person name="Kovalovszki A."/>
            <person name="Ziels R.M."/>
            <person name="Maus I."/>
            <person name="Zhu X."/>
            <person name="Kougias P.G."/>
            <person name="Basile A."/>
            <person name="Luo G."/>
            <person name="Schluter A."/>
            <person name="Konstantinidis K.T."/>
            <person name="Angelidaki I."/>
        </authorList>
    </citation>
    <scope>NUCLEOTIDE SEQUENCE [LARGE SCALE GENOMIC DNA]</scope>
    <source>
        <strain evidence="1">AS27yjCOA_65</strain>
    </source>
</reference>
<evidence type="ECO:0000313" key="1">
    <source>
        <dbReference type="EMBL" id="NMC63852.1"/>
    </source>
</evidence>